<evidence type="ECO:0000256" key="1">
    <source>
        <dbReference type="ARBA" id="ARBA00004127"/>
    </source>
</evidence>
<proteinExistence type="inferred from homology"/>
<gene>
    <name evidence="9" type="ORF">UCRPA7_8666</name>
</gene>
<evidence type="ECO:0000256" key="3">
    <source>
        <dbReference type="ARBA" id="ARBA00022448"/>
    </source>
</evidence>
<feature type="transmembrane region" description="Helical" evidence="8">
    <location>
        <begin position="189"/>
        <end position="212"/>
    </location>
</feature>
<keyword evidence="3" id="KW-0813">Transport</keyword>
<evidence type="ECO:0000256" key="5">
    <source>
        <dbReference type="ARBA" id="ARBA00022989"/>
    </source>
</evidence>
<feature type="transmembrane region" description="Helical" evidence="8">
    <location>
        <begin position="52"/>
        <end position="69"/>
    </location>
</feature>
<protein>
    <submittedName>
        <fullName evidence="9">Putative siderophore iron transporter 1 protein</fullName>
    </submittedName>
</protein>
<evidence type="ECO:0000313" key="10">
    <source>
        <dbReference type="Proteomes" id="UP000014074"/>
    </source>
</evidence>
<keyword evidence="7 8" id="KW-0472">Membrane</keyword>
<accession>R8B952</accession>
<feature type="transmembrane region" description="Helical" evidence="8">
    <location>
        <begin position="81"/>
        <end position="103"/>
    </location>
</feature>
<keyword evidence="10" id="KW-1185">Reference proteome</keyword>
<evidence type="ECO:0000256" key="2">
    <source>
        <dbReference type="ARBA" id="ARBA00008335"/>
    </source>
</evidence>
<evidence type="ECO:0000313" key="9">
    <source>
        <dbReference type="EMBL" id="EON95844.1"/>
    </source>
</evidence>
<dbReference type="PANTHER" id="PTHR23501:SF92">
    <property type="entry name" value="GLUTATHIONE EXCHANGER 1-RELATED"/>
    <property type="match status" value="1"/>
</dbReference>
<keyword evidence="6" id="KW-0406">Ion transport</keyword>
<evidence type="ECO:0000256" key="7">
    <source>
        <dbReference type="ARBA" id="ARBA00023136"/>
    </source>
</evidence>
<sequence>MVHGNYLFTLLLVSYNFSIEGATRVASLYSFCAVVVGSILGAVVIKLRRLKHVILAGILLWFVGGGLIYHYRGGSGSKSGIIGGEIVIGTAAGFFSWPTLIMIQTAARHQYVGVLISLVFTVNSIGQAFGNCVSGAIWSQRLFDELKKNLAPFNNATLASSVYAAPLFVVPEYVIGSPERDAIIASYRYMQRILTITAICIVVVMFILALFLHNPLLSGQQTQPEAEGEDAAAQARELQKLQDEAK</sequence>
<evidence type="ECO:0000256" key="8">
    <source>
        <dbReference type="SAM" id="Phobius"/>
    </source>
</evidence>
<organism evidence="9 10">
    <name type="scientific">Phaeoacremonium minimum (strain UCR-PA7)</name>
    <name type="common">Esca disease fungus</name>
    <name type="synonym">Togninia minima</name>
    <dbReference type="NCBI Taxonomy" id="1286976"/>
    <lineage>
        <taxon>Eukaryota</taxon>
        <taxon>Fungi</taxon>
        <taxon>Dikarya</taxon>
        <taxon>Ascomycota</taxon>
        <taxon>Pezizomycotina</taxon>
        <taxon>Sordariomycetes</taxon>
        <taxon>Sordariomycetidae</taxon>
        <taxon>Togniniales</taxon>
        <taxon>Togniniaceae</taxon>
        <taxon>Phaeoacremonium</taxon>
    </lineage>
</organism>
<comment type="similarity">
    <text evidence="2">Belongs to the major facilitator superfamily.</text>
</comment>
<reference evidence="10" key="1">
    <citation type="journal article" date="2013" name="Genome Announc.">
        <title>Draft genome sequence of the ascomycete Phaeoacremonium aleophilum strain UCR-PA7, a causal agent of the esca disease complex in grapevines.</title>
        <authorList>
            <person name="Blanco-Ulate B."/>
            <person name="Rolshausen P."/>
            <person name="Cantu D."/>
        </authorList>
    </citation>
    <scope>NUCLEOTIDE SEQUENCE [LARGE SCALE GENOMIC DNA]</scope>
    <source>
        <strain evidence="10">UCR-PA7</strain>
    </source>
</reference>
<evidence type="ECO:0000256" key="6">
    <source>
        <dbReference type="ARBA" id="ARBA00023065"/>
    </source>
</evidence>
<dbReference type="HOGENOM" id="CLU_076416_1_0_1"/>
<dbReference type="GeneID" id="19329539"/>
<comment type="subcellular location">
    <subcellularLocation>
        <location evidence="1">Endomembrane system</location>
        <topology evidence="1">Multi-pass membrane protein</topology>
    </subcellularLocation>
</comment>
<feature type="transmembrane region" description="Helical" evidence="8">
    <location>
        <begin position="115"/>
        <end position="138"/>
    </location>
</feature>
<evidence type="ECO:0000256" key="4">
    <source>
        <dbReference type="ARBA" id="ARBA00022692"/>
    </source>
</evidence>
<feature type="transmembrane region" description="Helical" evidence="8">
    <location>
        <begin position="28"/>
        <end position="45"/>
    </location>
</feature>
<dbReference type="GO" id="GO:0005886">
    <property type="term" value="C:plasma membrane"/>
    <property type="evidence" value="ECO:0007669"/>
    <property type="project" value="TreeGrafter"/>
</dbReference>
<dbReference type="Proteomes" id="UP000014074">
    <property type="component" value="Unassembled WGS sequence"/>
</dbReference>
<dbReference type="GO" id="GO:0012505">
    <property type="term" value="C:endomembrane system"/>
    <property type="evidence" value="ECO:0007669"/>
    <property type="project" value="UniProtKB-SubCell"/>
</dbReference>
<dbReference type="InterPro" id="IPR036259">
    <property type="entry name" value="MFS_trans_sf"/>
</dbReference>
<keyword evidence="4 8" id="KW-0812">Transmembrane</keyword>
<feature type="transmembrane region" description="Helical" evidence="8">
    <location>
        <begin position="158"/>
        <end position="177"/>
    </location>
</feature>
<dbReference type="OrthoDB" id="4088837at2759"/>
<keyword evidence="5 8" id="KW-1133">Transmembrane helix</keyword>
<dbReference type="eggNOG" id="KOG0254">
    <property type="taxonomic scope" value="Eukaryota"/>
</dbReference>
<dbReference type="Gene3D" id="1.20.1250.20">
    <property type="entry name" value="MFS general substrate transporter like domains"/>
    <property type="match status" value="1"/>
</dbReference>
<dbReference type="GO" id="GO:0006811">
    <property type="term" value="P:monoatomic ion transport"/>
    <property type="evidence" value="ECO:0007669"/>
    <property type="project" value="UniProtKB-KW"/>
</dbReference>
<name>R8B952_PHAM7</name>
<dbReference type="SUPFAM" id="SSF103473">
    <property type="entry name" value="MFS general substrate transporter"/>
    <property type="match status" value="1"/>
</dbReference>
<dbReference type="RefSeq" id="XP_007919368.1">
    <property type="nucleotide sequence ID" value="XM_007921177.1"/>
</dbReference>
<dbReference type="KEGG" id="tmn:UCRPA7_8666"/>
<dbReference type="GO" id="GO:0022857">
    <property type="term" value="F:transmembrane transporter activity"/>
    <property type="evidence" value="ECO:0007669"/>
    <property type="project" value="TreeGrafter"/>
</dbReference>
<dbReference type="EMBL" id="KB933372">
    <property type="protein sequence ID" value="EON95844.1"/>
    <property type="molecule type" value="Genomic_DNA"/>
</dbReference>
<dbReference type="PANTHER" id="PTHR23501">
    <property type="entry name" value="MAJOR FACILITATOR SUPERFAMILY"/>
    <property type="match status" value="1"/>
</dbReference>
<dbReference type="AlphaFoldDB" id="R8B952"/>